<dbReference type="Proteomes" id="UP000199167">
    <property type="component" value="Unassembled WGS sequence"/>
</dbReference>
<organism evidence="1 2">
    <name type="scientific">Cognatiyoonia koreensis</name>
    <dbReference type="NCBI Taxonomy" id="364200"/>
    <lineage>
        <taxon>Bacteria</taxon>
        <taxon>Pseudomonadati</taxon>
        <taxon>Pseudomonadota</taxon>
        <taxon>Alphaproteobacteria</taxon>
        <taxon>Rhodobacterales</taxon>
        <taxon>Paracoccaceae</taxon>
        <taxon>Cognatiyoonia</taxon>
    </lineage>
</organism>
<protein>
    <submittedName>
        <fullName evidence="1">Uncharacterized protein</fullName>
    </submittedName>
</protein>
<evidence type="ECO:0000313" key="2">
    <source>
        <dbReference type="Proteomes" id="UP000199167"/>
    </source>
</evidence>
<gene>
    <name evidence="1" type="ORF">SAMN04488515_3535</name>
</gene>
<keyword evidence="2" id="KW-1185">Reference proteome</keyword>
<name>A0A1I0S1G5_9RHOB</name>
<proteinExistence type="predicted"/>
<accession>A0A1I0S1G5</accession>
<sequence>MATGSTTVLWFIQSRGKEFLMIDSIPEWLTYPALTTTFIMLIGYLLRGPLTSYFAKSVEHKFNARLEETKASIRKNERELETINNFLAARHSDRLTAIDAKRLEAAEELLIATRNLANFTMFLELMKILKIEEISKGKVDPELQEFFEMLMKTLNFDENIAKLGKQDLTKSRLYLSDAALNNYDCYSGIVIHATMFAKSMSLGLSPSKLLNTDAMSKKIIELAPVTKSGFEKFGEGYAFYWAQYFYDQVFKTLRADVSGETDQARDEATAVQITASSIKAQSEARQLVAASGLPSDFIRDDVDKPV</sequence>
<dbReference type="EMBL" id="FOIZ01000003">
    <property type="protein sequence ID" value="SEW47145.1"/>
    <property type="molecule type" value="Genomic_DNA"/>
</dbReference>
<dbReference type="STRING" id="364200.SAMN04488515_3535"/>
<evidence type="ECO:0000313" key="1">
    <source>
        <dbReference type="EMBL" id="SEW47145.1"/>
    </source>
</evidence>
<reference evidence="1 2" key="1">
    <citation type="submission" date="2016-10" db="EMBL/GenBank/DDBJ databases">
        <authorList>
            <person name="de Groot N.N."/>
        </authorList>
    </citation>
    <scope>NUCLEOTIDE SEQUENCE [LARGE SCALE GENOMIC DNA]</scope>
    <source>
        <strain evidence="1 2">DSM 17925</strain>
    </source>
</reference>
<dbReference type="AlphaFoldDB" id="A0A1I0S1G5"/>